<keyword evidence="2" id="KW-1185">Reference proteome</keyword>
<dbReference type="OrthoDB" id="4120491at2"/>
<dbReference type="RefSeq" id="WP_076599630.1">
    <property type="nucleotide sequence ID" value="NZ_CP046976.1"/>
</dbReference>
<keyword evidence="1" id="KW-0808">Transferase</keyword>
<organism evidence="1 2">
    <name type="scientific">Corynebacterium appendicis CIP 107643</name>
    <dbReference type="NCBI Taxonomy" id="1161099"/>
    <lineage>
        <taxon>Bacteria</taxon>
        <taxon>Bacillati</taxon>
        <taxon>Actinomycetota</taxon>
        <taxon>Actinomycetes</taxon>
        <taxon>Mycobacteriales</taxon>
        <taxon>Corynebacteriaceae</taxon>
        <taxon>Corynebacterium</taxon>
    </lineage>
</organism>
<dbReference type="EMBL" id="FTOF01000010">
    <property type="protein sequence ID" value="SIS51373.1"/>
    <property type="molecule type" value="Genomic_DNA"/>
</dbReference>
<evidence type="ECO:0000313" key="1">
    <source>
        <dbReference type="EMBL" id="SIS51373.1"/>
    </source>
</evidence>
<dbReference type="Gene3D" id="3.40.50.2000">
    <property type="entry name" value="Glycogen Phosphorylase B"/>
    <property type="match status" value="1"/>
</dbReference>
<dbReference type="GO" id="GO:0016740">
    <property type="term" value="F:transferase activity"/>
    <property type="evidence" value="ECO:0007669"/>
    <property type="project" value="UniProtKB-KW"/>
</dbReference>
<reference evidence="2" key="1">
    <citation type="submission" date="2017-01" db="EMBL/GenBank/DDBJ databases">
        <authorList>
            <person name="Varghese N."/>
            <person name="Submissions S."/>
        </authorList>
    </citation>
    <scope>NUCLEOTIDE SEQUENCE [LARGE SCALE GENOMIC DNA]</scope>
    <source>
        <strain evidence="2">DSM 44531</strain>
    </source>
</reference>
<name>A0A1N7JPT3_9CORY</name>
<protein>
    <submittedName>
        <fullName evidence="1">Glycosyltransferase involved in cell wall bisynthesis</fullName>
    </submittedName>
</protein>
<dbReference type="STRING" id="1161099.SAMN05444817_11021"/>
<dbReference type="Proteomes" id="UP000186292">
    <property type="component" value="Unassembled WGS sequence"/>
</dbReference>
<sequence length="316" mass="33813">MSQPAHLVVGPDGHGVTEYALALAAAADAPVIREEEFSGAPLPAGFIHTTFTDHLFGPSPDAAVDNLLARAGQRRLSVSFHDIPQPEEGEERFARRTPAYLRLASACMESGGVAVTNSDHEAHFFRSRGAEVSVVRLPIPRVDSTFAPEPGTVGVLGFLYPGKGYEALIDDLAGTDYRLRFLGSVSSGHEDWADGLLRRANVAGLDAEITGWLTDDELAAEMGRIAVPVCAHTHFSASGSLMTWLGAGRHVLATDSDYTREIDAWLPGRITLVDPSAPGGWAAAVDSFTATDPAAPPSWTWDDVAAQWQTLWETRA</sequence>
<dbReference type="AlphaFoldDB" id="A0A1N7JPT3"/>
<proteinExistence type="predicted"/>
<gene>
    <name evidence="1" type="ORF">SAMN05444817_11021</name>
</gene>
<evidence type="ECO:0000313" key="2">
    <source>
        <dbReference type="Proteomes" id="UP000186292"/>
    </source>
</evidence>
<dbReference type="SUPFAM" id="SSF53756">
    <property type="entry name" value="UDP-Glycosyltransferase/glycogen phosphorylase"/>
    <property type="match status" value="1"/>
</dbReference>
<accession>A0A1N7JPT3</accession>